<feature type="domain" description="Response regulatory" evidence="5">
    <location>
        <begin position="5"/>
        <end position="124"/>
    </location>
</feature>
<dbReference type="SUPFAM" id="SSF46894">
    <property type="entry name" value="C-terminal effector domain of the bipartite response regulators"/>
    <property type="match status" value="1"/>
</dbReference>
<dbReference type="InterPro" id="IPR001789">
    <property type="entry name" value="Sig_transdc_resp-reg_receiver"/>
</dbReference>
<dbReference type="EMBL" id="BAAAFH010000003">
    <property type="protein sequence ID" value="GAA0873858.1"/>
    <property type="molecule type" value="Genomic_DNA"/>
</dbReference>
<feature type="domain" description="HTH luxR-type" evidence="4">
    <location>
        <begin position="150"/>
        <end position="215"/>
    </location>
</feature>
<comment type="caution">
    <text evidence="6">The sequence shown here is derived from an EMBL/GenBank/DDBJ whole genome shotgun (WGS) entry which is preliminary data.</text>
</comment>
<dbReference type="InterPro" id="IPR036388">
    <property type="entry name" value="WH-like_DNA-bd_sf"/>
</dbReference>
<dbReference type="SMART" id="SM00421">
    <property type="entry name" value="HTH_LUXR"/>
    <property type="match status" value="1"/>
</dbReference>
<dbReference type="RefSeq" id="WP_343784313.1">
    <property type="nucleotide sequence ID" value="NZ_BAAAFH010000003.1"/>
</dbReference>
<organism evidence="6 7">
    <name type="scientific">Wandonia haliotis</name>
    <dbReference type="NCBI Taxonomy" id="574963"/>
    <lineage>
        <taxon>Bacteria</taxon>
        <taxon>Pseudomonadati</taxon>
        <taxon>Bacteroidota</taxon>
        <taxon>Flavobacteriia</taxon>
        <taxon>Flavobacteriales</taxon>
        <taxon>Crocinitomicaceae</taxon>
        <taxon>Wandonia</taxon>
    </lineage>
</organism>
<keyword evidence="2" id="KW-0238">DNA-binding</keyword>
<protein>
    <submittedName>
        <fullName evidence="6">Response regulator transcription factor</fullName>
    </submittedName>
</protein>
<accession>A0ABP3XZL4</accession>
<reference evidence="7" key="1">
    <citation type="journal article" date="2019" name="Int. J. Syst. Evol. Microbiol.">
        <title>The Global Catalogue of Microorganisms (GCM) 10K type strain sequencing project: providing services to taxonomists for standard genome sequencing and annotation.</title>
        <authorList>
            <consortium name="The Broad Institute Genomics Platform"/>
            <consortium name="The Broad Institute Genome Sequencing Center for Infectious Disease"/>
            <person name="Wu L."/>
            <person name="Ma J."/>
        </authorList>
    </citation>
    <scope>NUCLEOTIDE SEQUENCE [LARGE SCALE GENOMIC DNA]</scope>
    <source>
        <strain evidence="7">JCM 16083</strain>
    </source>
</reference>
<evidence type="ECO:0000259" key="5">
    <source>
        <dbReference type="PROSITE" id="PS50110"/>
    </source>
</evidence>
<dbReference type="InterPro" id="IPR011006">
    <property type="entry name" value="CheY-like_superfamily"/>
</dbReference>
<name>A0ABP3XZL4_9FLAO</name>
<dbReference type="PANTHER" id="PTHR43214">
    <property type="entry name" value="TWO-COMPONENT RESPONSE REGULATOR"/>
    <property type="match status" value="1"/>
</dbReference>
<sequence length="224" mass="25068">MKEISIAITDDDELVAKLLEEFLNKCNGFNVIFTACNGRDLIEKLEAESAILPEILLLDLKMKEMNGVDTIQHLKEHFPSIRIIVISSYYQNSSLGFLFKSGASAFVPKGISPVHLQEIITTVHQQGIYFTQEQVDKLRYQISSKTPKPLLVEGSELSKREIEILKLICMQKTAKEIGDALFITAKTVEGHKNNLFTKTGAKNVAGLVIYAIQNNILDLDDFPV</sequence>
<dbReference type="PANTHER" id="PTHR43214:SF43">
    <property type="entry name" value="TWO-COMPONENT RESPONSE REGULATOR"/>
    <property type="match status" value="1"/>
</dbReference>
<dbReference type="Gene3D" id="3.40.50.2300">
    <property type="match status" value="1"/>
</dbReference>
<feature type="modified residue" description="4-aspartylphosphate" evidence="3">
    <location>
        <position position="59"/>
    </location>
</feature>
<evidence type="ECO:0000313" key="6">
    <source>
        <dbReference type="EMBL" id="GAA0873858.1"/>
    </source>
</evidence>
<evidence type="ECO:0000256" key="1">
    <source>
        <dbReference type="ARBA" id="ARBA00022553"/>
    </source>
</evidence>
<dbReference type="Pfam" id="PF00196">
    <property type="entry name" value="GerE"/>
    <property type="match status" value="1"/>
</dbReference>
<dbReference type="InterPro" id="IPR000792">
    <property type="entry name" value="Tscrpt_reg_LuxR_C"/>
</dbReference>
<dbReference type="Pfam" id="PF00072">
    <property type="entry name" value="Response_reg"/>
    <property type="match status" value="1"/>
</dbReference>
<evidence type="ECO:0000256" key="2">
    <source>
        <dbReference type="ARBA" id="ARBA00023125"/>
    </source>
</evidence>
<keyword evidence="1 3" id="KW-0597">Phosphoprotein</keyword>
<dbReference type="Gene3D" id="1.10.10.10">
    <property type="entry name" value="Winged helix-like DNA-binding domain superfamily/Winged helix DNA-binding domain"/>
    <property type="match status" value="1"/>
</dbReference>
<proteinExistence type="predicted"/>
<dbReference type="InterPro" id="IPR058245">
    <property type="entry name" value="NreC/VraR/RcsB-like_REC"/>
</dbReference>
<evidence type="ECO:0000259" key="4">
    <source>
        <dbReference type="PROSITE" id="PS50043"/>
    </source>
</evidence>
<dbReference type="SMART" id="SM00448">
    <property type="entry name" value="REC"/>
    <property type="match status" value="1"/>
</dbReference>
<dbReference type="SUPFAM" id="SSF52172">
    <property type="entry name" value="CheY-like"/>
    <property type="match status" value="1"/>
</dbReference>
<keyword evidence="7" id="KW-1185">Reference proteome</keyword>
<dbReference type="InterPro" id="IPR016032">
    <property type="entry name" value="Sig_transdc_resp-reg_C-effctor"/>
</dbReference>
<dbReference type="PRINTS" id="PR00038">
    <property type="entry name" value="HTHLUXR"/>
</dbReference>
<dbReference type="Proteomes" id="UP001501126">
    <property type="component" value="Unassembled WGS sequence"/>
</dbReference>
<dbReference type="CDD" id="cd17535">
    <property type="entry name" value="REC_NarL-like"/>
    <property type="match status" value="1"/>
</dbReference>
<evidence type="ECO:0000313" key="7">
    <source>
        <dbReference type="Proteomes" id="UP001501126"/>
    </source>
</evidence>
<dbReference type="CDD" id="cd06170">
    <property type="entry name" value="LuxR_C_like"/>
    <property type="match status" value="1"/>
</dbReference>
<gene>
    <name evidence="6" type="ORF">GCM10009118_02660</name>
</gene>
<dbReference type="InterPro" id="IPR039420">
    <property type="entry name" value="WalR-like"/>
</dbReference>
<dbReference type="PROSITE" id="PS50110">
    <property type="entry name" value="RESPONSE_REGULATORY"/>
    <property type="match status" value="1"/>
</dbReference>
<dbReference type="PROSITE" id="PS50043">
    <property type="entry name" value="HTH_LUXR_2"/>
    <property type="match status" value="1"/>
</dbReference>
<evidence type="ECO:0000256" key="3">
    <source>
        <dbReference type="PROSITE-ProRule" id="PRU00169"/>
    </source>
</evidence>